<proteinExistence type="predicted"/>
<sequence>MTAIPAAAAAAAATSQTIRPSTGGTLANAQTQLAGSFSYRFDAPQLHSGLHPVPETVKCSPRIPNMHTRKANLIARLLANLSYYFNGQTP</sequence>
<gene>
    <name evidence="1" type="ORF">PoB_001530200</name>
</gene>
<name>A0AAV3Z2N9_9GAST</name>
<dbReference type="Proteomes" id="UP000735302">
    <property type="component" value="Unassembled WGS sequence"/>
</dbReference>
<organism evidence="1 2">
    <name type="scientific">Plakobranchus ocellatus</name>
    <dbReference type="NCBI Taxonomy" id="259542"/>
    <lineage>
        <taxon>Eukaryota</taxon>
        <taxon>Metazoa</taxon>
        <taxon>Spiralia</taxon>
        <taxon>Lophotrochozoa</taxon>
        <taxon>Mollusca</taxon>
        <taxon>Gastropoda</taxon>
        <taxon>Heterobranchia</taxon>
        <taxon>Euthyneura</taxon>
        <taxon>Panpulmonata</taxon>
        <taxon>Sacoglossa</taxon>
        <taxon>Placobranchoidea</taxon>
        <taxon>Plakobranchidae</taxon>
        <taxon>Plakobranchus</taxon>
    </lineage>
</organism>
<dbReference type="AlphaFoldDB" id="A0AAV3Z2N9"/>
<reference evidence="1 2" key="1">
    <citation type="journal article" date="2021" name="Elife">
        <title>Chloroplast acquisition without the gene transfer in kleptoplastic sea slugs, Plakobranchus ocellatus.</title>
        <authorList>
            <person name="Maeda T."/>
            <person name="Takahashi S."/>
            <person name="Yoshida T."/>
            <person name="Shimamura S."/>
            <person name="Takaki Y."/>
            <person name="Nagai Y."/>
            <person name="Toyoda A."/>
            <person name="Suzuki Y."/>
            <person name="Arimoto A."/>
            <person name="Ishii H."/>
            <person name="Satoh N."/>
            <person name="Nishiyama T."/>
            <person name="Hasebe M."/>
            <person name="Maruyama T."/>
            <person name="Minagawa J."/>
            <person name="Obokata J."/>
            <person name="Shigenobu S."/>
        </authorList>
    </citation>
    <scope>NUCLEOTIDE SEQUENCE [LARGE SCALE GENOMIC DNA]</scope>
</reference>
<evidence type="ECO:0000313" key="1">
    <source>
        <dbReference type="EMBL" id="GFN88796.1"/>
    </source>
</evidence>
<evidence type="ECO:0000313" key="2">
    <source>
        <dbReference type="Proteomes" id="UP000735302"/>
    </source>
</evidence>
<protein>
    <submittedName>
        <fullName evidence="1">Uncharacterized protein</fullName>
    </submittedName>
</protein>
<dbReference type="EMBL" id="BLXT01001882">
    <property type="protein sequence ID" value="GFN88796.1"/>
    <property type="molecule type" value="Genomic_DNA"/>
</dbReference>
<keyword evidence="2" id="KW-1185">Reference proteome</keyword>
<accession>A0AAV3Z2N9</accession>
<comment type="caution">
    <text evidence="1">The sequence shown here is derived from an EMBL/GenBank/DDBJ whole genome shotgun (WGS) entry which is preliminary data.</text>
</comment>